<evidence type="ECO:0000259" key="2">
    <source>
        <dbReference type="PROSITE" id="PS50966"/>
    </source>
</evidence>
<proteinExistence type="predicted"/>
<evidence type="ECO:0000313" key="3">
    <source>
        <dbReference type="EMBL" id="DAE92409.1"/>
    </source>
</evidence>
<name>A0A8S5RT10_9CAUD</name>
<dbReference type="EMBL" id="BK057799">
    <property type="protein sequence ID" value="DAE92409.1"/>
    <property type="molecule type" value="Genomic_DNA"/>
</dbReference>
<feature type="region of interest" description="Disordered" evidence="1">
    <location>
        <begin position="1"/>
        <end position="25"/>
    </location>
</feature>
<reference evidence="3" key="1">
    <citation type="journal article" date="2021" name="Proc. Natl. Acad. Sci. U.S.A.">
        <title>A Catalog of Tens of Thousands of Viruses from Human Metagenomes Reveals Hidden Associations with Chronic Diseases.</title>
        <authorList>
            <person name="Tisza M.J."/>
            <person name="Buck C.B."/>
        </authorList>
    </citation>
    <scope>NUCLEOTIDE SEQUENCE</scope>
    <source>
        <strain evidence="3">CtZF426</strain>
    </source>
</reference>
<organism evidence="3">
    <name type="scientific">Siphoviridae sp. ctZF426</name>
    <dbReference type="NCBI Taxonomy" id="2827580"/>
    <lineage>
        <taxon>Viruses</taxon>
        <taxon>Duplodnaviria</taxon>
        <taxon>Heunggongvirae</taxon>
        <taxon>Uroviricota</taxon>
        <taxon>Caudoviricetes</taxon>
    </lineage>
</organism>
<dbReference type="InterPro" id="IPR007527">
    <property type="entry name" value="Znf_SWIM"/>
</dbReference>
<feature type="domain" description="SWIM-type" evidence="2">
    <location>
        <begin position="58"/>
        <end position="99"/>
    </location>
</feature>
<accession>A0A8S5RT10</accession>
<sequence>MRLRWPAGQTKTLAEMDPGDPSDSQEAAMRACIDGRRFQIDDQDPSTWRVEGRRGDLYDVQVVYMPGAEPAVTCSCPHGCHRGGEARCWHALMVLRLLRAAARKRAGRAEAPAAEDAAPAAAGDGYQLFTSSYRKFRQSMGVPVKISNGRPKFGRSYVLRYQVPILYPNWSWMKLPVAEFRARYWEQLDGYGLGQIEDVFRRIVAENERRTGVRDDRLVLLCFERDPVDCHRGDFAIWYERVTGTPVADLPEGVLPL</sequence>
<dbReference type="GO" id="GO:0008270">
    <property type="term" value="F:zinc ion binding"/>
    <property type="evidence" value="ECO:0007669"/>
    <property type="project" value="InterPro"/>
</dbReference>
<evidence type="ECO:0000256" key="1">
    <source>
        <dbReference type="SAM" id="MobiDB-lite"/>
    </source>
</evidence>
<dbReference type="PROSITE" id="PS50966">
    <property type="entry name" value="ZF_SWIM"/>
    <property type="match status" value="1"/>
</dbReference>
<protein>
    <recommendedName>
        <fullName evidence="2">SWIM-type domain-containing protein</fullName>
    </recommendedName>
</protein>